<evidence type="ECO:0000313" key="2">
    <source>
        <dbReference type="EMBL" id="KUM47271.1"/>
    </source>
</evidence>
<evidence type="ECO:0000256" key="1">
    <source>
        <dbReference type="SAM" id="MobiDB-lite"/>
    </source>
</evidence>
<keyword evidence="2" id="KW-0496">Mitochondrion</keyword>
<accession>A0A124GN04</accession>
<feature type="region of interest" description="Disordered" evidence="1">
    <location>
        <begin position="56"/>
        <end position="84"/>
    </location>
</feature>
<reference evidence="2" key="1">
    <citation type="journal article" date="2015" name="Genome Biol. Evol.">
        <title>Organellar Genomes of White Spruce (Picea glauca): Assembly and Annotation.</title>
        <authorList>
            <person name="Jackman S.D."/>
            <person name="Warren R.L."/>
            <person name="Gibb E.A."/>
            <person name="Vandervalk B.P."/>
            <person name="Mohamadi H."/>
            <person name="Chu J."/>
            <person name="Raymond A."/>
            <person name="Pleasance S."/>
            <person name="Coope R."/>
            <person name="Wildung M.R."/>
            <person name="Ritland C.E."/>
            <person name="Bousquet J."/>
            <person name="Jones S.J."/>
            <person name="Bohlmann J."/>
            <person name="Birol I."/>
        </authorList>
    </citation>
    <scope>NUCLEOTIDE SEQUENCE [LARGE SCALE GENOMIC DNA]</scope>
    <source>
        <tissue evidence="2">Flushing bud</tissue>
    </source>
</reference>
<organism evidence="2">
    <name type="scientific">Picea glauca</name>
    <name type="common">White spruce</name>
    <name type="synonym">Pinus glauca</name>
    <dbReference type="NCBI Taxonomy" id="3330"/>
    <lineage>
        <taxon>Eukaryota</taxon>
        <taxon>Viridiplantae</taxon>
        <taxon>Streptophyta</taxon>
        <taxon>Embryophyta</taxon>
        <taxon>Tracheophyta</taxon>
        <taxon>Spermatophyta</taxon>
        <taxon>Pinopsida</taxon>
        <taxon>Pinidae</taxon>
        <taxon>Conifers I</taxon>
        <taxon>Pinales</taxon>
        <taxon>Pinaceae</taxon>
        <taxon>Picea</taxon>
    </lineage>
</organism>
<sequence length="100" mass="11019">MLGYCGAMADLPRGLMLDVYQNDRFPGLMQSACIIPFPWTVETACGYRARSSSTNMEDMDSISTSGVLREEDNNGATKDGSPQEVWITGVNPIHMEWLIG</sequence>
<feature type="compositionally biased region" description="Polar residues" evidence="1">
    <location>
        <begin position="56"/>
        <end position="66"/>
    </location>
</feature>
<gene>
    <name evidence="2" type="ORF">ABT39_MTgene5456</name>
</gene>
<protein>
    <submittedName>
        <fullName evidence="2">Uncharacterized protein</fullName>
    </submittedName>
</protein>
<name>A0A124GN04_PICGL</name>
<comment type="caution">
    <text evidence="2">The sequence shown here is derived from an EMBL/GenBank/DDBJ whole genome shotgun (WGS) entry which is preliminary data.</text>
</comment>
<geneLocation type="mitochondrion" evidence="2"/>
<dbReference type="AlphaFoldDB" id="A0A124GN04"/>
<proteinExistence type="predicted"/>
<dbReference type="EMBL" id="LKAM01000007">
    <property type="protein sequence ID" value="KUM47271.1"/>
    <property type="molecule type" value="Genomic_DNA"/>
</dbReference>